<dbReference type="SUPFAM" id="SSF53649">
    <property type="entry name" value="Alkaline phosphatase-like"/>
    <property type="match status" value="1"/>
</dbReference>
<name>A0ABY7VZV0_9BACT</name>
<dbReference type="Proteomes" id="UP001214250">
    <property type="component" value="Chromosome 2"/>
</dbReference>
<dbReference type="Gene3D" id="3.30.1120.10">
    <property type="match status" value="1"/>
</dbReference>
<dbReference type="RefSeq" id="WP_274154336.1">
    <property type="nucleotide sequence ID" value="NZ_CP117812.1"/>
</dbReference>
<evidence type="ECO:0008006" key="3">
    <source>
        <dbReference type="Google" id="ProtNLM"/>
    </source>
</evidence>
<evidence type="ECO:0000313" key="2">
    <source>
        <dbReference type="Proteomes" id="UP001214250"/>
    </source>
</evidence>
<dbReference type="InterPro" id="IPR017850">
    <property type="entry name" value="Alkaline_phosphatase_core_sf"/>
</dbReference>
<sequence length="102" mass="12326">MAKYYGMAVRNSRWRLVYDMNEEEAWLCDISQDRGETKNLIKQYPEVAEKMKAQFNKWWDTTEELLINEGLPRLQAEQHHLHILYNKQLKEKGIPEWAPDQF</sequence>
<protein>
    <recommendedName>
        <fullName evidence="3">N-sulphoglucosamine sulphohydrolase C-terminal domain-containing protein</fullName>
    </recommendedName>
</protein>
<organism evidence="1 2">
    <name type="scientific">Lentisphaera profundi</name>
    <dbReference type="NCBI Taxonomy" id="1658616"/>
    <lineage>
        <taxon>Bacteria</taxon>
        <taxon>Pseudomonadati</taxon>
        <taxon>Lentisphaerota</taxon>
        <taxon>Lentisphaeria</taxon>
        <taxon>Lentisphaerales</taxon>
        <taxon>Lentisphaeraceae</taxon>
        <taxon>Lentisphaera</taxon>
    </lineage>
</organism>
<proteinExistence type="predicted"/>
<evidence type="ECO:0000313" key="1">
    <source>
        <dbReference type="EMBL" id="WDE99481.1"/>
    </source>
</evidence>
<gene>
    <name evidence="1" type="ORF">PQO03_16000</name>
</gene>
<dbReference type="EMBL" id="CP117812">
    <property type="protein sequence ID" value="WDE99481.1"/>
    <property type="molecule type" value="Genomic_DNA"/>
</dbReference>
<reference evidence="1 2" key="1">
    <citation type="submission" date="2023-02" db="EMBL/GenBank/DDBJ databases">
        <title>Genome sequence of Lentisphaera profundi SAORIC-696.</title>
        <authorList>
            <person name="Kim e."/>
            <person name="Cho J.-C."/>
            <person name="Choi A."/>
            <person name="Kang I."/>
        </authorList>
    </citation>
    <scope>NUCLEOTIDE SEQUENCE [LARGE SCALE GENOMIC DNA]</scope>
    <source>
        <strain evidence="1 2">SAORIC-696</strain>
    </source>
</reference>
<keyword evidence="2" id="KW-1185">Reference proteome</keyword>
<accession>A0ABY7VZV0</accession>